<dbReference type="SUPFAM" id="SSF82829">
    <property type="entry name" value="MesJ substrate recognition domain-like"/>
    <property type="match status" value="1"/>
</dbReference>
<evidence type="ECO:0000256" key="8">
    <source>
        <dbReference type="HAMAP-Rule" id="MF_01161"/>
    </source>
</evidence>
<dbReference type="NCBIfam" id="TIGR02432">
    <property type="entry name" value="lysidine_TilS_N"/>
    <property type="match status" value="1"/>
</dbReference>
<dbReference type="Proteomes" id="UP001164472">
    <property type="component" value="Chromosome"/>
</dbReference>
<dbReference type="InterPro" id="IPR011063">
    <property type="entry name" value="TilS/TtcA_N"/>
</dbReference>
<comment type="similarity">
    <text evidence="8">Belongs to the tRNA(Ile)-lysidine synthase family.</text>
</comment>
<comment type="domain">
    <text evidence="8">The N-terminal region contains the highly conserved SGGXDS motif, predicted to be a P-loop motif involved in ATP binding.</text>
</comment>
<evidence type="ECO:0000256" key="3">
    <source>
        <dbReference type="ARBA" id="ARBA00022598"/>
    </source>
</evidence>
<reference evidence="10" key="1">
    <citation type="submission" date="2022-07" db="EMBL/GenBank/DDBJ databases">
        <title>Alkalimarinus sp. nov., isolated from gut of a Alitta virens.</title>
        <authorList>
            <person name="Yang A.I."/>
            <person name="Shin N.-R."/>
        </authorList>
    </citation>
    <scope>NUCLEOTIDE SEQUENCE</scope>
    <source>
        <strain evidence="10">FA028</strain>
    </source>
</reference>
<proteinExistence type="inferred from homology"/>
<dbReference type="HAMAP" id="MF_01161">
    <property type="entry name" value="tRNA_Ile_lys_synt"/>
    <property type="match status" value="1"/>
</dbReference>
<keyword evidence="4 8" id="KW-0819">tRNA processing</keyword>
<gene>
    <name evidence="8 10" type="primary">tilS</name>
    <name evidence="10" type="ORF">NNL22_03230</name>
</gene>
<evidence type="ECO:0000256" key="1">
    <source>
        <dbReference type="ARBA" id="ARBA00004496"/>
    </source>
</evidence>
<dbReference type="InterPro" id="IPR015262">
    <property type="entry name" value="tRNA_Ile_lys_synt_subst-bd"/>
</dbReference>
<dbReference type="GO" id="GO:0005737">
    <property type="term" value="C:cytoplasm"/>
    <property type="evidence" value="ECO:0007669"/>
    <property type="project" value="UniProtKB-SubCell"/>
</dbReference>
<dbReference type="KEGG" id="asem:NNL22_03230"/>
<dbReference type="InterPro" id="IPR014729">
    <property type="entry name" value="Rossmann-like_a/b/a_fold"/>
</dbReference>
<dbReference type="GO" id="GO:0005524">
    <property type="term" value="F:ATP binding"/>
    <property type="evidence" value="ECO:0007669"/>
    <property type="project" value="UniProtKB-UniRule"/>
</dbReference>
<protein>
    <recommendedName>
        <fullName evidence="8">tRNA(Ile)-lysidine synthase</fullName>
        <ecNumber evidence="8">6.3.4.19</ecNumber>
    </recommendedName>
    <alternativeName>
        <fullName evidence="8">tRNA(Ile)-2-lysyl-cytidine synthase</fullName>
    </alternativeName>
    <alternativeName>
        <fullName evidence="8">tRNA(Ile)-lysidine synthetase</fullName>
    </alternativeName>
</protein>
<dbReference type="EMBL" id="CP101527">
    <property type="protein sequence ID" value="UZW75623.1"/>
    <property type="molecule type" value="Genomic_DNA"/>
</dbReference>
<dbReference type="Pfam" id="PF09179">
    <property type="entry name" value="TilS"/>
    <property type="match status" value="1"/>
</dbReference>
<dbReference type="RefSeq" id="WP_251810552.1">
    <property type="nucleotide sequence ID" value="NZ_CP101527.1"/>
</dbReference>
<keyword evidence="5 8" id="KW-0547">Nucleotide-binding</keyword>
<dbReference type="EC" id="6.3.4.19" evidence="8"/>
<evidence type="ECO:0000259" key="9">
    <source>
        <dbReference type="SMART" id="SM00977"/>
    </source>
</evidence>
<dbReference type="Gene3D" id="3.40.50.620">
    <property type="entry name" value="HUPs"/>
    <property type="match status" value="1"/>
</dbReference>
<evidence type="ECO:0000256" key="6">
    <source>
        <dbReference type="ARBA" id="ARBA00022840"/>
    </source>
</evidence>
<sequence length="512" mass="56954">MINSSDTGPLTGAPEIESSWFASLPLIIQKALQSIPVASHYYVALSGGLDSSLLLQLSNRYLRESREASLIAIHVHHGISQHADQWQSHCEAICHQSGVELVVRKVELKSSKKGVEEAARAARYSVFEQILPSDAVLLQGHHQNDQAETVLLRLMRGAGVKGLAGIPKTRALNSALIHRPFLAVSRSELLSLAEAWGVSWVEDDSNASVDYDRNYIRHEVIPKLESRWESAVSRLAVSSEHCRESAELEEALAKIDLVGITQDVFGPALSIAGLTQLPLSRQRNAVRYWLQHQRLGFPGEKRFQRIWTELLTARADANPLVEWPLGAVRRYRDAIFGLSANDISAQSDCITSNIVVDGWSTSKTDSALSDGLTKRELMIFKQSVMGRQYALRMVDSVNASISDVVTETEEVNIQPVKRLLVKAPADQVQVSIKFRQGGELFKPVGRHHHKPLKKWLHECNVPPWLRDSIPLLYYNESLVAMGDLLVADGFQGGSNSRNLEISWGQKLDHNQL</sequence>
<dbReference type="GO" id="GO:0032267">
    <property type="term" value="F:tRNA(Ile)-lysidine synthase activity"/>
    <property type="evidence" value="ECO:0007669"/>
    <property type="project" value="UniProtKB-EC"/>
</dbReference>
<dbReference type="Gene3D" id="1.20.59.20">
    <property type="match status" value="1"/>
</dbReference>
<dbReference type="Pfam" id="PF01171">
    <property type="entry name" value="ATP_bind_3"/>
    <property type="match status" value="1"/>
</dbReference>
<accession>A0A9E8KPR8</accession>
<dbReference type="CDD" id="cd01992">
    <property type="entry name" value="TilS_N"/>
    <property type="match status" value="1"/>
</dbReference>
<dbReference type="SMART" id="SM00977">
    <property type="entry name" value="TilS_C"/>
    <property type="match status" value="1"/>
</dbReference>
<dbReference type="PANTHER" id="PTHR43033">
    <property type="entry name" value="TRNA(ILE)-LYSIDINE SYNTHASE-RELATED"/>
    <property type="match status" value="1"/>
</dbReference>
<keyword evidence="6 8" id="KW-0067">ATP-binding</keyword>
<dbReference type="NCBIfam" id="TIGR02433">
    <property type="entry name" value="lysidine_TilS_C"/>
    <property type="match status" value="1"/>
</dbReference>
<feature type="binding site" evidence="8">
    <location>
        <begin position="46"/>
        <end position="51"/>
    </location>
    <ligand>
        <name>ATP</name>
        <dbReference type="ChEBI" id="CHEBI:30616"/>
    </ligand>
</feature>
<comment type="subcellular location">
    <subcellularLocation>
        <location evidence="1 8">Cytoplasm</location>
    </subcellularLocation>
</comment>
<keyword evidence="11" id="KW-1185">Reference proteome</keyword>
<dbReference type="InterPro" id="IPR012094">
    <property type="entry name" value="tRNA_Ile_lys_synt"/>
</dbReference>
<comment type="catalytic activity">
    <reaction evidence="7 8">
        <text>cytidine(34) in tRNA(Ile2) + L-lysine + ATP = lysidine(34) in tRNA(Ile2) + AMP + diphosphate + H(+)</text>
        <dbReference type="Rhea" id="RHEA:43744"/>
        <dbReference type="Rhea" id="RHEA-COMP:10625"/>
        <dbReference type="Rhea" id="RHEA-COMP:10670"/>
        <dbReference type="ChEBI" id="CHEBI:15378"/>
        <dbReference type="ChEBI" id="CHEBI:30616"/>
        <dbReference type="ChEBI" id="CHEBI:32551"/>
        <dbReference type="ChEBI" id="CHEBI:33019"/>
        <dbReference type="ChEBI" id="CHEBI:82748"/>
        <dbReference type="ChEBI" id="CHEBI:83665"/>
        <dbReference type="ChEBI" id="CHEBI:456215"/>
        <dbReference type="EC" id="6.3.4.19"/>
    </reaction>
</comment>
<dbReference type="AlphaFoldDB" id="A0A9E8KPR8"/>
<evidence type="ECO:0000256" key="4">
    <source>
        <dbReference type="ARBA" id="ARBA00022694"/>
    </source>
</evidence>
<dbReference type="SUPFAM" id="SSF56037">
    <property type="entry name" value="PheT/TilS domain"/>
    <property type="match status" value="1"/>
</dbReference>
<dbReference type="SUPFAM" id="SSF52402">
    <property type="entry name" value="Adenine nucleotide alpha hydrolases-like"/>
    <property type="match status" value="1"/>
</dbReference>
<dbReference type="InterPro" id="IPR012796">
    <property type="entry name" value="Lysidine-tRNA-synth_C"/>
</dbReference>
<dbReference type="InterPro" id="IPR012795">
    <property type="entry name" value="tRNA_Ile_lys_synt_N"/>
</dbReference>
<dbReference type="Pfam" id="PF11734">
    <property type="entry name" value="TilS_C"/>
    <property type="match status" value="1"/>
</dbReference>
<evidence type="ECO:0000313" key="10">
    <source>
        <dbReference type="EMBL" id="UZW75623.1"/>
    </source>
</evidence>
<dbReference type="GO" id="GO:0006400">
    <property type="term" value="P:tRNA modification"/>
    <property type="evidence" value="ECO:0007669"/>
    <property type="project" value="UniProtKB-UniRule"/>
</dbReference>
<organism evidence="10 11">
    <name type="scientific">Alkalimarinus sediminis</name>
    <dbReference type="NCBI Taxonomy" id="1632866"/>
    <lineage>
        <taxon>Bacteria</taxon>
        <taxon>Pseudomonadati</taxon>
        <taxon>Pseudomonadota</taxon>
        <taxon>Gammaproteobacteria</taxon>
        <taxon>Alteromonadales</taxon>
        <taxon>Alteromonadaceae</taxon>
        <taxon>Alkalimarinus</taxon>
    </lineage>
</organism>
<evidence type="ECO:0000313" key="11">
    <source>
        <dbReference type="Proteomes" id="UP001164472"/>
    </source>
</evidence>
<dbReference type="PANTHER" id="PTHR43033:SF1">
    <property type="entry name" value="TRNA(ILE)-LYSIDINE SYNTHASE-RELATED"/>
    <property type="match status" value="1"/>
</dbReference>
<evidence type="ECO:0000256" key="5">
    <source>
        <dbReference type="ARBA" id="ARBA00022741"/>
    </source>
</evidence>
<keyword evidence="2 8" id="KW-0963">Cytoplasm</keyword>
<keyword evidence="3 8" id="KW-0436">Ligase</keyword>
<evidence type="ECO:0000256" key="2">
    <source>
        <dbReference type="ARBA" id="ARBA00022490"/>
    </source>
</evidence>
<evidence type="ECO:0000256" key="7">
    <source>
        <dbReference type="ARBA" id="ARBA00048539"/>
    </source>
</evidence>
<name>A0A9E8KPR8_9ALTE</name>
<comment type="function">
    <text evidence="8">Ligates lysine onto the cytidine present at position 34 of the AUA codon-specific tRNA(Ile) that contains the anticodon CAU, in an ATP-dependent manner. Cytidine is converted to lysidine, thus changing the amino acid specificity of the tRNA from methionine to isoleucine.</text>
</comment>
<feature type="domain" description="Lysidine-tRNA(Ile) synthetase C-terminal" evidence="9">
    <location>
        <begin position="430"/>
        <end position="503"/>
    </location>
</feature>